<evidence type="ECO:0008006" key="3">
    <source>
        <dbReference type="Google" id="ProtNLM"/>
    </source>
</evidence>
<evidence type="ECO:0000313" key="2">
    <source>
        <dbReference type="Proteomes" id="UP000094936"/>
    </source>
</evidence>
<reference evidence="1 2" key="1">
    <citation type="submission" date="2016-05" db="EMBL/GenBank/DDBJ databases">
        <title>Genomic Taxonomy of the Vibrionaceae.</title>
        <authorList>
            <person name="Gomez-Gil B."/>
            <person name="Enciso-Ibarra J."/>
        </authorList>
    </citation>
    <scope>NUCLEOTIDE SEQUENCE [LARGE SCALE GENOMIC DNA]</scope>
    <source>
        <strain evidence="1 2">CAIM 1920</strain>
    </source>
</reference>
<dbReference type="Proteomes" id="UP000094936">
    <property type="component" value="Unassembled WGS sequence"/>
</dbReference>
<dbReference type="RefSeq" id="WP_068902868.1">
    <property type="nucleotide sequence ID" value="NZ_JBHUIF010000031.1"/>
</dbReference>
<name>A0A1C3EGY0_9GAMM</name>
<dbReference type="AlphaFoldDB" id="A0A1C3EGY0"/>
<keyword evidence="2" id="KW-1185">Reference proteome</keyword>
<sequence length="81" mass="9464">MNIFLYAATALVRLDHYIEQRRHSREKVPVYFQLDGLTAHMMQDIGLRPDGGSNRPVPSADFSARREVSRLRRRLRLNLIT</sequence>
<gene>
    <name evidence="1" type="ORF">A8L45_12835</name>
</gene>
<comment type="caution">
    <text evidence="1">The sequence shown here is derived from an EMBL/GenBank/DDBJ whole genome shotgun (WGS) entry which is preliminary data.</text>
</comment>
<organism evidence="1 2">
    <name type="scientific">Veronia pacifica</name>
    <dbReference type="NCBI Taxonomy" id="1080227"/>
    <lineage>
        <taxon>Bacteria</taxon>
        <taxon>Pseudomonadati</taxon>
        <taxon>Pseudomonadota</taxon>
        <taxon>Gammaproteobacteria</taxon>
        <taxon>Vibrionales</taxon>
        <taxon>Vibrionaceae</taxon>
        <taxon>Veronia</taxon>
    </lineage>
</organism>
<dbReference type="EMBL" id="LYBM01000022">
    <property type="protein sequence ID" value="ODA32473.1"/>
    <property type="molecule type" value="Genomic_DNA"/>
</dbReference>
<evidence type="ECO:0000313" key="1">
    <source>
        <dbReference type="EMBL" id="ODA32473.1"/>
    </source>
</evidence>
<proteinExistence type="predicted"/>
<accession>A0A1C3EGY0</accession>
<protein>
    <recommendedName>
        <fullName evidence="3">DUF1127 domain-containing protein</fullName>
    </recommendedName>
</protein>